<proteinExistence type="predicted"/>
<sequence length="72" mass="8130">MDNGISVYLMEKNEAGELKRIDERTWTLNMVAALEHVNYITVGGFEYETVEGRLNLDSGKLEILVVRTGTEP</sequence>
<evidence type="ECO:0000313" key="2">
    <source>
        <dbReference type="Proteomes" id="UP001161691"/>
    </source>
</evidence>
<protein>
    <submittedName>
        <fullName evidence="1">Uncharacterized protein</fullName>
    </submittedName>
</protein>
<dbReference type="EMBL" id="JAGRPV010000001">
    <property type="protein sequence ID" value="MDI4645977.1"/>
    <property type="molecule type" value="Genomic_DNA"/>
</dbReference>
<keyword evidence="2" id="KW-1185">Reference proteome</keyword>
<name>A0ABT6TGK8_9BACL</name>
<evidence type="ECO:0000313" key="1">
    <source>
        <dbReference type="EMBL" id="MDI4645977.1"/>
    </source>
</evidence>
<reference evidence="1" key="1">
    <citation type="submission" date="2023-04" db="EMBL/GenBank/DDBJ databases">
        <title>Comparative genomic analysis of Cohnella hashimotonis sp. nov., isolated from the International Space Station.</title>
        <authorList>
            <person name="Venkateswaran K."/>
            <person name="Simpson A."/>
        </authorList>
    </citation>
    <scope>NUCLEOTIDE SEQUENCE</scope>
    <source>
        <strain evidence="1">F6_2S_P_1</strain>
    </source>
</reference>
<accession>A0ABT6TGK8</accession>
<dbReference type="RefSeq" id="WP_282908873.1">
    <property type="nucleotide sequence ID" value="NZ_JAGRPV010000001.1"/>
</dbReference>
<comment type="caution">
    <text evidence="1">The sequence shown here is derived from an EMBL/GenBank/DDBJ whole genome shotgun (WGS) entry which is preliminary data.</text>
</comment>
<dbReference type="Proteomes" id="UP001161691">
    <property type="component" value="Unassembled WGS sequence"/>
</dbReference>
<gene>
    <name evidence="1" type="ORF">KB449_13455</name>
</gene>
<organism evidence="1 2">
    <name type="scientific">Cohnella hashimotonis</name>
    <dbReference type="NCBI Taxonomy" id="2826895"/>
    <lineage>
        <taxon>Bacteria</taxon>
        <taxon>Bacillati</taxon>
        <taxon>Bacillota</taxon>
        <taxon>Bacilli</taxon>
        <taxon>Bacillales</taxon>
        <taxon>Paenibacillaceae</taxon>
        <taxon>Cohnella</taxon>
    </lineage>
</organism>